<sequence>MVEFFGRSGHHLMFSDSESQYGVIVDDRVTVVVASGEFDVIQSAEDWGDGAFSEDDLHIASAALESLHSPAPEPTGRLYTVPLGAQRLAKQALKKGTEAPDSARYMATLIAAGGQISFNELSNISQYFEGRDEDDALWTYYGGNPARKWADAIVSREPVVASGPEAPANLRQILDENPEAGPEFMVRVDTRTGDMDRLYRVDIDKRTYVWDSRVWNDLGQTEWSIWDYDRALDGETPRTGHYGTHLLIDPESALRAATLLSKGITSFNVEDINPLETSLAIDALGTEDWELIDSITADAGPNGIPGDGDDPDARAARASKQVRDGRGQFARQGSRVMVNGDPTQTGKITRVDGNTNTVEVELESGGRVVVQGKQVEAVEATVQAVPGRPIEVPRVDLTGILAEPRTPIDRTQAQIPGTLPPLTTKDLKQIIDNFPVWVKNQRDSFKPLGGPAAVTVQPKATGSTEFDHPLLNEYLKKDRNGTHNRAISAAGAPVKGTELTPETSDVQPVYMAIVSPEDTRAVFKLISLVPANSESTQPMVYSREEGEWKRDEQMMNDLKSATPPPVVPLDEETLDDVLVQVDDAQGVGENAPSEPEIVDLPDEFDSGKPTEASIDDSLSLMVLWGPRKDIMEEAALIAAGGLDRNRGGAEKLREYWTRGPGAAKIMWGTPGDWTRCVRHLSKYLGPRAKGYCALRHKEMTKMWTGDKKHRQVASNNVERVVSTETIKSSDDIIAAAILEARVEIARKRVLTASANVSDLDRIYHPEDEDFVEAITAAAGMVATDGGAFWIPLALPEGIESGDGRTVEPGATEIRTLPISLLWQFKTDAGHNGSVVVGRIERLHRVPGGIGAGYGHFDTGVWGREAERMVRAGMLRFVSADMDRFEAKAEALASEEDDDGTIGKDKLRINKARVMAVTIVAKPAFQECTISIVPEATVSEEEPVLEEGIHAEIPDPLDEVALVAAGYIADAIPVVPPRDWFDNPKLTGPTPLTVDDNGRVFGHIAAWATGHISPYNRGVNPPRSKSGYAYFHTGVVRTDDGTDIPVGQLTLAGGHAGLEASAKEAVKHYDDTGSAIADVHAGEDKYGIWVSGALRPNATPEQIRALRASAPSGDWRPINNKLELVAVCQVNVPGFPIARAFVASGGKTMALVAAGASQLAHLRPDPIAMLAARLEALEGANDQHDAELSARAAEFSAKFAAVHEIREAELANKASELLARMEAFGYVPKKSRDQAAEKGEALPDGSYPIRNVNDLKNAIKAFGRAKPGDRAKVRRHIMKRARALGKADLIPEDWKSAQSEEIGASVAAMRERLAEFSATPVVAAGEDKDMSPAERQRLINMLRAKGEEVPEELEPKKAERVDEDGRPKYTPGHQPRDYNGQFRQVLARLKEDLGVSGNANIQKDIEEANAHVRAGDYVESVRAGLELMSRLDRLDSGSLNADSINNVRETARNLGEAISNLPLPFKNQAAKVRFSDLPPNLRSLIDDFISRVEDKIDSKDAAEATQALRSFRSGGDILAQGEISREMSKLLRLLN</sequence>
<gene>
    <name evidence="2" type="primary">84</name>
    <name evidence="2" type="ORF">SEA_PUMPERNICKEL_84</name>
</gene>
<dbReference type="RefSeq" id="YP_010755115.1">
    <property type="nucleotide sequence ID" value="NC_073468.1"/>
</dbReference>
<feature type="region of interest" description="Disordered" evidence="1">
    <location>
        <begin position="297"/>
        <end position="328"/>
    </location>
</feature>
<name>A0AAE8Y738_9CAUD</name>
<evidence type="ECO:0008006" key="4">
    <source>
        <dbReference type="Google" id="ProtNLM"/>
    </source>
</evidence>
<evidence type="ECO:0000256" key="1">
    <source>
        <dbReference type="SAM" id="MobiDB-lite"/>
    </source>
</evidence>
<dbReference type="GeneID" id="80019724"/>
<dbReference type="KEGG" id="vg:80019724"/>
<organism evidence="2 3">
    <name type="scientific">Microbacterium phage Pumpernickel</name>
    <dbReference type="NCBI Taxonomy" id="2885983"/>
    <lineage>
        <taxon>Viruses</taxon>
        <taxon>Duplodnaviria</taxon>
        <taxon>Heunggongvirae</taxon>
        <taxon>Uroviricota</taxon>
        <taxon>Caudoviricetes</taxon>
        <taxon>Pumpernickelvirus</taxon>
        <taxon>Pumpernickelvirus pumpernickel</taxon>
    </lineage>
</organism>
<feature type="region of interest" description="Disordered" evidence="1">
    <location>
        <begin position="1346"/>
        <end position="1377"/>
    </location>
</feature>
<proteinExistence type="predicted"/>
<evidence type="ECO:0000313" key="2">
    <source>
        <dbReference type="EMBL" id="UDL15875.1"/>
    </source>
</evidence>
<feature type="compositionally biased region" description="Basic and acidic residues" evidence="1">
    <location>
        <begin position="1346"/>
        <end position="1366"/>
    </location>
</feature>
<reference evidence="2" key="1">
    <citation type="submission" date="2021-09" db="EMBL/GenBank/DDBJ databases">
        <authorList>
            <person name="Andersen S.H."/>
            <person name="Beall E.A."/>
            <person name="Cappelle B."/>
            <person name="Falteisek K.J."/>
            <person name="Fenske B.A."/>
            <person name="Gansluckner N.W."/>
            <person name="Gilbertson S.M."/>
            <person name="Krings K.J."/>
            <person name="Mobeck M."/>
            <person name="Odeku J.O."/>
            <person name="Poncelet M.E."/>
            <person name="Rohr J.R."/>
            <person name="Rolands L."/>
            <person name="Whipple C.D."/>
            <person name="Whipple E.M."/>
            <person name="Spring A.M."/>
            <person name="Klyczek K."/>
            <person name="Garlena R.A."/>
            <person name="Russell D.A."/>
            <person name="Pope W.H."/>
            <person name="Jacobs-Sera D."/>
            <person name="Hatfull G.F."/>
        </authorList>
    </citation>
    <scope>NUCLEOTIDE SEQUENCE</scope>
</reference>
<feature type="compositionally biased region" description="Basic and acidic residues" evidence="1">
    <location>
        <begin position="311"/>
        <end position="326"/>
    </location>
</feature>
<evidence type="ECO:0000313" key="3">
    <source>
        <dbReference type="Proteomes" id="UP000827768"/>
    </source>
</evidence>
<keyword evidence="3" id="KW-1185">Reference proteome</keyword>
<accession>A0AAE8Y738</accession>
<dbReference type="Proteomes" id="UP000827768">
    <property type="component" value="Segment"/>
</dbReference>
<protein>
    <recommendedName>
        <fullName evidence="4">Capsid maturation protease</fullName>
    </recommendedName>
</protein>
<dbReference type="EMBL" id="OK040790">
    <property type="protein sequence ID" value="UDL15875.1"/>
    <property type="molecule type" value="Genomic_DNA"/>
</dbReference>